<dbReference type="GeneID" id="6335936"/>
<keyword evidence="8" id="KW-0520">NAD</keyword>
<feature type="transmembrane region" description="Helical" evidence="10">
    <location>
        <begin position="167"/>
        <end position="188"/>
    </location>
</feature>
<dbReference type="GO" id="GO:0009060">
    <property type="term" value="P:aerobic respiration"/>
    <property type="evidence" value="ECO:0007669"/>
    <property type="project" value="TreeGrafter"/>
</dbReference>
<protein>
    <recommendedName>
        <fullName evidence="3 9">NADH-ubiquinone oxidoreductase chain 1</fullName>
        <ecNumber evidence="9">7.1.1.2</ecNumber>
    </recommendedName>
</protein>
<evidence type="ECO:0000256" key="9">
    <source>
        <dbReference type="RuleBase" id="RU000473"/>
    </source>
</evidence>
<comment type="similarity">
    <text evidence="2 8">Belongs to the complex I subunit 1 family.</text>
</comment>
<dbReference type="Pfam" id="PF00146">
    <property type="entry name" value="NADHdh"/>
    <property type="match status" value="1"/>
</dbReference>
<dbReference type="RefSeq" id="YP_001936592.1">
    <property type="nucleotide sequence ID" value="NC_010777.1"/>
</dbReference>
<keyword evidence="5 8" id="KW-0812">Transmembrane</keyword>
<dbReference type="EC" id="7.1.1.2" evidence="9"/>
<keyword evidence="9" id="KW-0830">Ubiquinone</keyword>
<evidence type="ECO:0000256" key="4">
    <source>
        <dbReference type="ARBA" id="ARBA00022448"/>
    </source>
</evidence>
<sequence length="305" mass="35245">MLIINLMLITLPFLVSIAFYTILERKILSYIQIRKGPNKVGFLGILQPFSDAIKLFNKSIISTELMNYTISYITPASTFMLSLLVIPMLPYSVYSILDNKFSLISLLVVSSMSVYSILMISWSANSKYSHLGSVRSLAQMISYEVSFFLILLSILMFFHSYNMAKFYYFQNFLPIFLGTSPIFLMWLISCVAETNRSPLDFAEGESELVSGFNVEYMGGWFAMIFLAEYASMLILMTLTIIMFFNKLTSLASIMIMMFLTSFILWLRGTFPRFRYDLLMSLNWLNILPLILILMLPLITFNFFFF</sequence>
<dbReference type="GO" id="GO:0003954">
    <property type="term" value="F:NADH dehydrogenase activity"/>
    <property type="evidence" value="ECO:0007669"/>
    <property type="project" value="TreeGrafter"/>
</dbReference>
<dbReference type="GO" id="GO:0005743">
    <property type="term" value="C:mitochondrial inner membrane"/>
    <property type="evidence" value="ECO:0007669"/>
    <property type="project" value="UniProtKB-SubCell"/>
</dbReference>
<organism evidence="11">
    <name type="scientific">Hypochilus thorelli</name>
    <name type="common">Thorell's lampshade-web spider</name>
    <dbReference type="NCBI Taxonomy" id="139869"/>
    <lineage>
        <taxon>Eukaryota</taxon>
        <taxon>Metazoa</taxon>
        <taxon>Ecdysozoa</taxon>
        <taxon>Arthropoda</taxon>
        <taxon>Chelicerata</taxon>
        <taxon>Arachnida</taxon>
        <taxon>Araneae</taxon>
        <taxon>Araneomorphae</taxon>
        <taxon>Hypochilidae</taxon>
        <taxon>Hypochilus</taxon>
    </lineage>
</organism>
<dbReference type="InterPro" id="IPR001694">
    <property type="entry name" value="NADH_UbQ_OxRdtase_su1/FPO"/>
</dbReference>
<evidence type="ECO:0000256" key="10">
    <source>
        <dbReference type="SAM" id="Phobius"/>
    </source>
</evidence>
<evidence type="ECO:0000256" key="1">
    <source>
        <dbReference type="ARBA" id="ARBA00004141"/>
    </source>
</evidence>
<feature type="transmembrane region" description="Helical" evidence="10">
    <location>
        <begin position="101"/>
        <end position="120"/>
    </location>
</feature>
<feature type="transmembrane region" description="Helical" evidence="10">
    <location>
        <begin position="220"/>
        <end position="244"/>
    </location>
</feature>
<feature type="transmembrane region" description="Helical" evidence="10">
    <location>
        <begin position="65"/>
        <end position="89"/>
    </location>
</feature>
<keyword evidence="9 11" id="KW-0496">Mitochondrion</keyword>
<dbReference type="PANTHER" id="PTHR11432">
    <property type="entry name" value="NADH DEHYDROGENASE SUBUNIT 1"/>
    <property type="match status" value="1"/>
</dbReference>
<feature type="transmembrane region" description="Helical" evidence="10">
    <location>
        <begin position="250"/>
        <end position="270"/>
    </location>
</feature>
<proteinExistence type="inferred from homology"/>
<evidence type="ECO:0000256" key="7">
    <source>
        <dbReference type="ARBA" id="ARBA00023136"/>
    </source>
</evidence>
<reference evidence="11" key="1">
    <citation type="journal article" date="2008" name="Mol. Biol. Evol.">
        <title>Parallel evolution of truncated transfer RNA genes in arachnid mitochondrial genomes.</title>
        <authorList>
            <person name="Masta S.E."/>
            <person name="Boore J.L."/>
        </authorList>
    </citation>
    <scope>NUCLEOTIDE SEQUENCE</scope>
</reference>
<dbReference type="PANTHER" id="PTHR11432:SF3">
    <property type="entry name" value="NADH-UBIQUINONE OXIDOREDUCTASE CHAIN 1"/>
    <property type="match status" value="1"/>
</dbReference>
<feature type="transmembrane region" description="Helical" evidence="10">
    <location>
        <begin position="6"/>
        <end position="23"/>
    </location>
</feature>
<comment type="catalytic activity">
    <reaction evidence="9">
        <text>a ubiquinone + NADH + 5 H(+)(in) = a ubiquinol + NAD(+) + 4 H(+)(out)</text>
        <dbReference type="Rhea" id="RHEA:29091"/>
        <dbReference type="Rhea" id="RHEA-COMP:9565"/>
        <dbReference type="Rhea" id="RHEA-COMP:9566"/>
        <dbReference type="ChEBI" id="CHEBI:15378"/>
        <dbReference type="ChEBI" id="CHEBI:16389"/>
        <dbReference type="ChEBI" id="CHEBI:17976"/>
        <dbReference type="ChEBI" id="CHEBI:57540"/>
        <dbReference type="ChEBI" id="CHEBI:57945"/>
        <dbReference type="EC" id="7.1.1.2"/>
    </reaction>
</comment>
<keyword evidence="4" id="KW-0813">Transport</keyword>
<comment type="subcellular location">
    <subcellularLocation>
        <location evidence="1">Membrane</location>
        <topology evidence="1">Multi-pass membrane protein</topology>
    </subcellularLocation>
    <subcellularLocation>
        <location evidence="8">Mitochondrion inner membrane</location>
        <topology evidence="8">Multi-pass membrane protein</topology>
    </subcellularLocation>
</comment>
<evidence type="ECO:0000256" key="8">
    <source>
        <dbReference type="RuleBase" id="RU000471"/>
    </source>
</evidence>
<evidence type="ECO:0000256" key="6">
    <source>
        <dbReference type="ARBA" id="ARBA00022989"/>
    </source>
</evidence>
<evidence type="ECO:0000256" key="5">
    <source>
        <dbReference type="ARBA" id="ARBA00022692"/>
    </source>
</evidence>
<dbReference type="CTD" id="4535"/>
<feature type="transmembrane region" description="Helical" evidence="10">
    <location>
        <begin position="141"/>
        <end position="161"/>
    </location>
</feature>
<feature type="transmembrane region" description="Helical" evidence="10">
    <location>
        <begin position="282"/>
        <end position="304"/>
    </location>
</feature>
<evidence type="ECO:0000256" key="3">
    <source>
        <dbReference type="ARBA" id="ARBA00021009"/>
    </source>
</evidence>
<dbReference type="AlphaFoldDB" id="B2CKU3"/>
<evidence type="ECO:0000256" key="2">
    <source>
        <dbReference type="ARBA" id="ARBA00010535"/>
    </source>
</evidence>
<name>B2CKU3_HYPTH</name>
<geneLocation type="mitochondrion" evidence="11"/>
<keyword evidence="7 10" id="KW-0472">Membrane</keyword>
<keyword evidence="6 10" id="KW-1133">Transmembrane helix</keyword>
<accession>B2CKU3</accession>
<evidence type="ECO:0000313" key="11">
    <source>
        <dbReference type="EMBL" id="ACA62655.1"/>
    </source>
</evidence>
<dbReference type="GO" id="GO:0008137">
    <property type="term" value="F:NADH dehydrogenase (ubiquinone) activity"/>
    <property type="evidence" value="ECO:0007669"/>
    <property type="project" value="UniProtKB-EC"/>
</dbReference>
<dbReference type="EMBL" id="EU523753">
    <property type="protein sequence ID" value="ACA62655.1"/>
    <property type="molecule type" value="Genomic_DNA"/>
</dbReference>
<gene>
    <name evidence="11" type="primary">ND1</name>
</gene>